<comment type="caution">
    <text evidence="2">The sequence shown here is derived from an EMBL/GenBank/DDBJ whole genome shotgun (WGS) entry which is preliminary data.</text>
</comment>
<feature type="signal peptide" evidence="1">
    <location>
        <begin position="1"/>
        <end position="33"/>
    </location>
</feature>
<dbReference type="EMBL" id="DSOK01000052">
    <property type="protein sequence ID" value="HEN14155.1"/>
    <property type="molecule type" value="Genomic_DNA"/>
</dbReference>
<keyword evidence="1" id="KW-0732">Signal</keyword>
<name>A0A7C2P3W8_9PLAN</name>
<evidence type="ECO:0000256" key="1">
    <source>
        <dbReference type="SAM" id="SignalP"/>
    </source>
</evidence>
<dbReference type="AlphaFoldDB" id="A0A7C2P3W8"/>
<reference evidence="2" key="1">
    <citation type="journal article" date="2020" name="mSystems">
        <title>Genome- and Community-Level Interaction Insights into Carbon Utilization and Element Cycling Functions of Hydrothermarchaeota in Hydrothermal Sediment.</title>
        <authorList>
            <person name="Zhou Z."/>
            <person name="Liu Y."/>
            <person name="Xu W."/>
            <person name="Pan J."/>
            <person name="Luo Z.H."/>
            <person name="Li M."/>
        </authorList>
    </citation>
    <scope>NUCLEOTIDE SEQUENCE [LARGE SCALE GENOMIC DNA]</scope>
    <source>
        <strain evidence="2">SpSt-339</strain>
    </source>
</reference>
<proteinExistence type="predicted"/>
<sequence length="144" mass="15270">MRALGILRNLRCASAAALLAVFFGGLAPAQAVASDLMLHLQLHDPETDQLSWTWHFQGEVDEDRFVIGEAATISIGPHANRVVGTSAGYVDENGTLTLAGPQPDDYVILYTGNLLVDLASGAAAWVNVNGDVLLVGWARVTVSE</sequence>
<evidence type="ECO:0000313" key="2">
    <source>
        <dbReference type="EMBL" id="HEN14155.1"/>
    </source>
</evidence>
<protein>
    <submittedName>
        <fullName evidence="2">Uncharacterized protein</fullName>
    </submittedName>
</protein>
<feature type="chain" id="PRO_5027788074" evidence="1">
    <location>
        <begin position="34"/>
        <end position="144"/>
    </location>
</feature>
<gene>
    <name evidence="2" type="ORF">ENQ76_01630</name>
</gene>
<organism evidence="2">
    <name type="scientific">Schlesneria paludicola</name>
    <dbReference type="NCBI Taxonomy" id="360056"/>
    <lineage>
        <taxon>Bacteria</taxon>
        <taxon>Pseudomonadati</taxon>
        <taxon>Planctomycetota</taxon>
        <taxon>Planctomycetia</taxon>
        <taxon>Planctomycetales</taxon>
        <taxon>Planctomycetaceae</taxon>
        <taxon>Schlesneria</taxon>
    </lineage>
</organism>
<accession>A0A7C2P3W8</accession>